<evidence type="ECO:0000313" key="2">
    <source>
        <dbReference type="EMBL" id="MBX8631217.1"/>
    </source>
</evidence>
<organism evidence="2 4">
    <name type="scientific">Candidatus Sysuiplasma superficiale</name>
    <dbReference type="NCBI Taxonomy" id="2823368"/>
    <lineage>
        <taxon>Archaea</taxon>
        <taxon>Methanobacteriati</taxon>
        <taxon>Thermoplasmatota</taxon>
        <taxon>Thermoplasmata</taxon>
        <taxon>Candidatus Sysuiplasmatales</taxon>
        <taxon>Candidatus Sysuiplasmataceae</taxon>
        <taxon>Candidatus Sysuiplasma</taxon>
    </lineage>
</organism>
<dbReference type="Proteomes" id="UP000750197">
    <property type="component" value="Unassembled WGS sequence"/>
</dbReference>
<evidence type="ECO:0000313" key="4">
    <source>
        <dbReference type="Proteomes" id="UP000716004"/>
    </source>
</evidence>
<accession>A0A8J7YI74</accession>
<sequence>MDSVSSNDCYAEGEPQHSGDICVIRSGNTEEAFNYVRCSIPSDATFVSISRIFPERIMDMLSFPNSRYYWLTNMVGEFRIAPASLGKIVSMLRFLSETEKRLAILLDGVEYLIAENDFNAVHRFLNQLSDVAISSGSSLFIIVDPAAMNARELALIERTTCARSVSFQSEI</sequence>
<dbReference type="InterPro" id="IPR008553">
    <property type="entry name" value="DUF835"/>
</dbReference>
<protein>
    <submittedName>
        <fullName evidence="2">DUF835 domain-containing protein</fullName>
    </submittedName>
</protein>
<evidence type="ECO:0000259" key="1">
    <source>
        <dbReference type="Pfam" id="PF05763"/>
    </source>
</evidence>
<dbReference type="AlphaFoldDB" id="A0A8J7YI74"/>
<evidence type="ECO:0000313" key="3">
    <source>
        <dbReference type="EMBL" id="MBX8643781.1"/>
    </source>
</evidence>
<reference evidence="2" key="1">
    <citation type="submission" date="2021-04" db="EMBL/GenBank/DDBJ databases">
        <title>Genomic insights into ecological role and evolution of a novel Thermoplasmata order Candidatus Sysuiplasmatales.</title>
        <authorList>
            <person name="Yuan Y."/>
        </authorList>
    </citation>
    <scope>NUCLEOTIDE SEQUENCE</scope>
    <source>
        <strain evidence="3">TUT19-bin139</strain>
        <strain evidence="2">YP2-bin.285</strain>
    </source>
</reference>
<comment type="caution">
    <text evidence="2">The sequence shown here is derived from an EMBL/GenBank/DDBJ whole genome shotgun (WGS) entry which is preliminary data.</text>
</comment>
<dbReference type="EMBL" id="JAHEAC010000020">
    <property type="protein sequence ID" value="MBX8643781.1"/>
    <property type="molecule type" value="Genomic_DNA"/>
</dbReference>
<dbReference type="Proteomes" id="UP000716004">
    <property type="component" value="Unassembled WGS sequence"/>
</dbReference>
<dbReference type="EMBL" id="JAGVSJ010000002">
    <property type="protein sequence ID" value="MBX8631217.1"/>
    <property type="molecule type" value="Genomic_DNA"/>
</dbReference>
<name>A0A8J7YI74_9ARCH</name>
<feature type="domain" description="DUF835" evidence="1">
    <location>
        <begin position="40"/>
        <end position="158"/>
    </location>
</feature>
<dbReference type="Pfam" id="PF05763">
    <property type="entry name" value="DUF835"/>
    <property type="match status" value="1"/>
</dbReference>
<proteinExistence type="predicted"/>
<gene>
    <name evidence="2" type="ORF">J9259_01650</name>
    <name evidence="3" type="ORF">KIY12_03545</name>
</gene>